<gene>
    <name evidence="1" type="ORF">A2480_00430</name>
</gene>
<evidence type="ECO:0000313" key="2">
    <source>
        <dbReference type="Proteomes" id="UP000176988"/>
    </source>
</evidence>
<protein>
    <submittedName>
        <fullName evidence="1">Uncharacterized protein</fullName>
    </submittedName>
</protein>
<evidence type="ECO:0000313" key="1">
    <source>
        <dbReference type="EMBL" id="OGM01133.1"/>
    </source>
</evidence>
<dbReference type="AlphaFoldDB" id="A0A1F7WEB8"/>
<name>A0A1F7WEB8_9BACT</name>
<dbReference type="Proteomes" id="UP000176988">
    <property type="component" value="Unassembled WGS sequence"/>
</dbReference>
<accession>A0A1F7WEB8</accession>
<sequence length="91" mass="9640">MYTVNEFGLGSLEAGSIILTHPERLGGFLELSMDCPGDEFAPNVDDGHDAKIFSGTPNYGFDIGGIKYRIYDFSAISGRSGSATGFLPTGV</sequence>
<dbReference type="EMBL" id="MGFG01000016">
    <property type="protein sequence ID" value="OGM01133.1"/>
    <property type="molecule type" value="Genomic_DNA"/>
</dbReference>
<organism evidence="1 2">
    <name type="scientific">Candidatus Uhrbacteria bacterium RIFOXYC2_FULL_47_19</name>
    <dbReference type="NCBI Taxonomy" id="1802424"/>
    <lineage>
        <taxon>Bacteria</taxon>
        <taxon>Candidatus Uhriibacteriota</taxon>
    </lineage>
</organism>
<comment type="caution">
    <text evidence="1">The sequence shown here is derived from an EMBL/GenBank/DDBJ whole genome shotgun (WGS) entry which is preliminary data.</text>
</comment>
<reference evidence="1 2" key="1">
    <citation type="journal article" date="2016" name="Nat. Commun.">
        <title>Thousands of microbial genomes shed light on interconnected biogeochemical processes in an aquifer system.</title>
        <authorList>
            <person name="Anantharaman K."/>
            <person name="Brown C.T."/>
            <person name="Hug L.A."/>
            <person name="Sharon I."/>
            <person name="Castelle C.J."/>
            <person name="Probst A.J."/>
            <person name="Thomas B.C."/>
            <person name="Singh A."/>
            <person name="Wilkins M.J."/>
            <person name="Karaoz U."/>
            <person name="Brodie E.L."/>
            <person name="Williams K.H."/>
            <person name="Hubbard S.S."/>
            <person name="Banfield J.F."/>
        </authorList>
    </citation>
    <scope>NUCLEOTIDE SEQUENCE [LARGE SCALE GENOMIC DNA]</scope>
</reference>
<proteinExistence type="predicted"/>